<organism evidence="4 5">
    <name type="scientific">Chironomus riparius</name>
    <dbReference type="NCBI Taxonomy" id="315576"/>
    <lineage>
        <taxon>Eukaryota</taxon>
        <taxon>Metazoa</taxon>
        <taxon>Ecdysozoa</taxon>
        <taxon>Arthropoda</taxon>
        <taxon>Hexapoda</taxon>
        <taxon>Insecta</taxon>
        <taxon>Pterygota</taxon>
        <taxon>Neoptera</taxon>
        <taxon>Endopterygota</taxon>
        <taxon>Diptera</taxon>
        <taxon>Nematocera</taxon>
        <taxon>Chironomoidea</taxon>
        <taxon>Chironomidae</taxon>
        <taxon>Chironominae</taxon>
        <taxon>Chironomus</taxon>
    </lineage>
</organism>
<keyword evidence="5" id="KW-1185">Reference proteome</keyword>
<name>A0A9N9WYL3_9DIPT</name>
<dbReference type="PANTHER" id="PTHR24366:SF96">
    <property type="entry name" value="LEUCINE RICH REPEAT CONTAINING 53"/>
    <property type="match status" value="1"/>
</dbReference>
<gene>
    <name evidence="4" type="ORF">CHIRRI_LOCUS13941</name>
</gene>
<dbReference type="Pfam" id="PF00560">
    <property type="entry name" value="LRR_1"/>
    <property type="match status" value="1"/>
</dbReference>
<accession>A0A9N9WYL3</accession>
<dbReference type="EMBL" id="OU895880">
    <property type="protein sequence ID" value="CAG9811132.1"/>
    <property type="molecule type" value="Genomic_DNA"/>
</dbReference>
<keyword evidence="3" id="KW-0732">Signal</keyword>
<evidence type="ECO:0000313" key="4">
    <source>
        <dbReference type="EMBL" id="CAG9811132.1"/>
    </source>
</evidence>
<proteinExistence type="predicted"/>
<reference evidence="4" key="2">
    <citation type="submission" date="2022-10" db="EMBL/GenBank/DDBJ databases">
        <authorList>
            <consortium name="ENA_rothamsted_submissions"/>
            <consortium name="culmorum"/>
            <person name="King R."/>
        </authorList>
    </citation>
    <scope>NUCLEOTIDE SEQUENCE</scope>
</reference>
<evidence type="ECO:0000256" key="1">
    <source>
        <dbReference type="ARBA" id="ARBA00022614"/>
    </source>
</evidence>
<dbReference type="OrthoDB" id="1600340at2759"/>
<evidence type="ECO:0000256" key="2">
    <source>
        <dbReference type="ARBA" id="ARBA00022737"/>
    </source>
</evidence>
<sequence length="274" mass="31454">MKAAIMILFLFIFGSKSKAQKAQCEFSRKDFEITGITSKDSNFYVCELSDKQSIKRDHQEDLSDNNVRLLHILKNSKLETFSQLLCSKFPNLEVIWTENAAIKSIDQSSFKYCGQLEYLEMNGNKIQEIPPGTFSFQNKLRELSLENNKIKTLHSDSFDQLENVRTLSLASNDISDLPENVFVPFKRLLSLNLNNNKLTTIHADSFRSHVYFESVYLYNNQINSLDPQIGSKVPAINLDIQLNNCASSLFNGRVDIKLLKKCFDNYKPRESRIA</sequence>
<feature type="signal peptide" evidence="3">
    <location>
        <begin position="1"/>
        <end position="19"/>
    </location>
</feature>
<dbReference type="InterPro" id="IPR001611">
    <property type="entry name" value="Leu-rich_rpt"/>
</dbReference>
<dbReference type="Proteomes" id="UP001153620">
    <property type="component" value="Chromosome 4"/>
</dbReference>
<evidence type="ECO:0000313" key="5">
    <source>
        <dbReference type="Proteomes" id="UP001153620"/>
    </source>
</evidence>
<evidence type="ECO:0000256" key="3">
    <source>
        <dbReference type="SAM" id="SignalP"/>
    </source>
</evidence>
<dbReference type="PANTHER" id="PTHR24366">
    <property type="entry name" value="IG(IMMUNOGLOBULIN) AND LRR(LEUCINE RICH REPEAT) DOMAINS"/>
    <property type="match status" value="1"/>
</dbReference>
<dbReference type="SMART" id="SM00369">
    <property type="entry name" value="LRR_TYP"/>
    <property type="match status" value="6"/>
</dbReference>
<dbReference type="SUPFAM" id="SSF52058">
    <property type="entry name" value="L domain-like"/>
    <property type="match status" value="1"/>
</dbReference>
<keyword evidence="2" id="KW-0677">Repeat</keyword>
<dbReference type="Gene3D" id="3.80.10.10">
    <property type="entry name" value="Ribonuclease Inhibitor"/>
    <property type="match status" value="1"/>
</dbReference>
<dbReference type="PROSITE" id="PS51450">
    <property type="entry name" value="LRR"/>
    <property type="match status" value="3"/>
</dbReference>
<dbReference type="InterPro" id="IPR032675">
    <property type="entry name" value="LRR_dom_sf"/>
</dbReference>
<reference evidence="4" key="1">
    <citation type="submission" date="2022-01" db="EMBL/GenBank/DDBJ databases">
        <authorList>
            <person name="King R."/>
        </authorList>
    </citation>
    <scope>NUCLEOTIDE SEQUENCE</scope>
</reference>
<dbReference type="AlphaFoldDB" id="A0A9N9WYL3"/>
<dbReference type="Pfam" id="PF13855">
    <property type="entry name" value="LRR_8"/>
    <property type="match status" value="1"/>
</dbReference>
<dbReference type="InterPro" id="IPR003591">
    <property type="entry name" value="Leu-rich_rpt_typical-subtyp"/>
</dbReference>
<keyword evidence="1" id="KW-0433">Leucine-rich repeat</keyword>
<feature type="chain" id="PRO_5040141990" evidence="3">
    <location>
        <begin position="20"/>
        <end position="274"/>
    </location>
</feature>
<protein>
    <submittedName>
        <fullName evidence="4">Uncharacterized protein</fullName>
    </submittedName>
</protein>